<dbReference type="Proteomes" id="UP000263013">
    <property type="component" value="Plasmid pMtWR-220"/>
</dbReference>
<dbReference type="RefSeq" id="WP_027888724.1">
    <property type="nucleotide sequence ID" value="NZ_CP021131.1"/>
</dbReference>
<geneLocation type="plasmid" evidence="2 3">
    <name>pMtWR-220</name>
</geneLocation>
<accession>A0A808U5X3</accession>
<keyword evidence="2" id="KW-0614">Plasmid</keyword>
<evidence type="ECO:0000313" key="3">
    <source>
        <dbReference type="Proteomes" id="UP000263013"/>
    </source>
</evidence>
<evidence type="ECO:0000259" key="1">
    <source>
        <dbReference type="Pfam" id="PF06634"/>
    </source>
</evidence>
<dbReference type="Pfam" id="PF06634">
    <property type="entry name" value="DUF1156"/>
    <property type="match status" value="1"/>
</dbReference>
<sequence length="957" mass="106228">MTRKKLIEVALPLEAINTASAREKSIRHGHPSTLHLWWARRPLASARAVIFAQMVDDPSACPEEFPTEAAQAEERERLFRLIEKLVQWENTNNEDLLQEARQEIWKSWQRACCDNAHHPRAEELFNPNRLPAFHDPFAGGGALPLEAQRLGLEAYASDLNPVAVLINKAMIEIPPRFAGRPPVNPEARTKEALMEREWKGARGLAEDVRYYGKWMRDEAERRIGHLYPKVKITPEMAQERPDLKPLVGQELTVIAWIWARTVRSPNPAFGHVEVPLASTFILSSKPGKEAYVEPVVEGDRYRFTVKVGKPPEGAKNGTKLARGANFRCILSGTPIEPNYIKAEGQAGRMGARLMAIVAEGPQGRVYLAPIREHEASAREALPQWKPSGDVPARLTGGTCVPYGMRQWGDLFTPRQLVALTTFSDLVDEAIAKVREDAIQAGLPDDGIGLDEGGTGATSYAQAVGVYSALAVDKGANYWSSLCSWNSGFEKITSTYGRQAIPMVWDFAEANPFSESSGNLLSGFEQAAKLLGNITTDWIGRAGQSDAQTQNISKDKIVSTDPPYYDNIGYADLSDFFYVWLRRSLRPVFPELFATMAVPKAEELVATPYRHGGKEEAEKFFLEGMTKALARLAEQAHPAFPVTIYYAFKQSESEGNGEARRTGWETFLEAVIRAGFSITGTWPMRTEYTGNLKKNVAALASSIVLVCRKRPENAPTATRREFLSALKEELPKALRLLQAGNIAPVDLAQAAIGPGMAVYTRYAKVLDAEGRPVAVREALSLINQVLDEALAEQEGNFDPDTRWALAWFEQFGFGEGEFGVAETLTKAKNTSVAGLLEAGILESARGRVRLLEPKELPEDWDPALDERFPHWEVLHHLIRRLEQGGEEAAAELVARLGSQAETARELAYRLYTICERKNWASEALLYNALVQSWPEIVRLAGERDKETQAQAGLFAVQE</sequence>
<gene>
    <name evidence="2" type="ORF">Mtai_v1c28170</name>
</gene>
<evidence type="ECO:0000313" key="2">
    <source>
        <dbReference type="EMBL" id="AWR88041.1"/>
    </source>
</evidence>
<dbReference type="InterPro" id="IPR009537">
    <property type="entry name" value="DUF1156"/>
</dbReference>
<dbReference type="SUPFAM" id="SSF53335">
    <property type="entry name" value="S-adenosyl-L-methionine-dependent methyltransferases"/>
    <property type="match status" value="1"/>
</dbReference>
<dbReference type="InterPro" id="IPR029063">
    <property type="entry name" value="SAM-dependent_MTases_sf"/>
</dbReference>
<protein>
    <recommendedName>
        <fullName evidence="1">DUF1156 domain-containing protein</fullName>
    </recommendedName>
</protein>
<proteinExistence type="predicted"/>
<name>A0A808U5X3_9DEIN</name>
<keyword evidence="3" id="KW-1185">Reference proteome</keyword>
<reference evidence="2 3" key="1">
    <citation type="submission" date="2017-05" db="EMBL/GenBank/DDBJ databases">
        <title>Complete genome sequence of Meiothermus taiwanensis WR-220.</title>
        <authorList>
            <person name="Wu W.-L."/>
            <person name="Lo W.-S."/>
            <person name="Kuo C.-H."/>
            <person name="Wu S.-H."/>
        </authorList>
    </citation>
    <scope>NUCLEOTIDE SEQUENCE [LARGE SCALE GENOMIC DNA]</scope>
    <source>
        <strain evidence="2 3">WR-220</strain>
        <plasmid evidence="2 3">pMtWR-220</plasmid>
    </source>
</reference>
<dbReference type="EMBL" id="CP021131">
    <property type="protein sequence ID" value="AWR88041.1"/>
    <property type="molecule type" value="Genomic_DNA"/>
</dbReference>
<organism evidence="2 3">
    <name type="scientific">Meiothermus taiwanensis WR-220</name>
    <dbReference type="NCBI Taxonomy" id="1339250"/>
    <lineage>
        <taxon>Bacteria</taxon>
        <taxon>Thermotogati</taxon>
        <taxon>Deinococcota</taxon>
        <taxon>Deinococci</taxon>
        <taxon>Thermales</taxon>
        <taxon>Thermaceae</taxon>
        <taxon>Meiothermus</taxon>
    </lineage>
</organism>
<feature type="domain" description="DUF1156" evidence="1">
    <location>
        <begin position="10"/>
        <end position="80"/>
    </location>
</feature>